<feature type="signal peptide" evidence="2">
    <location>
        <begin position="1"/>
        <end position="31"/>
    </location>
</feature>
<dbReference type="OrthoDB" id="8477642at2"/>
<feature type="chain" id="PRO_5002709638" description="Antifreeze glycopeptide polyprotein" evidence="2">
    <location>
        <begin position="32"/>
        <end position="651"/>
    </location>
</feature>
<feature type="region of interest" description="Disordered" evidence="1">
    <location>
        <begin position="35"/>
        <end position="101"/>
    </location>
</feature>
<organism evidence="3 4">
    <name type="scientific">Parvibaculum lavamentivorans (strain DS-1 / DSM 13023 / NCIMB 13966)</name>
    <dbReference type="NCBI Taxonomy" id="402881"/>
    <lineage>
        <taxon>Bacteria</taxon>
        <taxon>Pseudomonadati</taxon>
        <taxon>Pseudomonadota</taxon>
        <taxon>Alphaproteobacteria</taxon>
        <taxon>Hyphomicrobiales</taxon>
        <taxon>Parvibaculaceae</taxon>
        <taxon>Parvibaculum</taxon>
    </lineage>
</organism>
<evidence type="ECO:0008006" key="5">
    <source>
        <dbReference type="Google" id="ProtNLM"/>
    </source>
</evidence>
<dbReference type="eggNOG" id="ENOG5033R2I">
    <property type="taxonomic scope" value="Bacteria"/>
</dbReference>
<dbReference type="Proteomes" id="UP000006377">
    <property type="component" value="Chromosome"/>
</dbReference>
<dbReference type="KEGG" id="pla:Plav_1719"/>
<dbReference type="AlphaFoldDB" id="A7HTV5"/>
<gene>
    <name evidence="3" type="ordered locus">Plav_1719</name>
</gene>
<feature type="compositionally biased region" description="Low complexity" evidence="1">
    <location>
        <begin position="78"/>
        <end position="93"/>
    </location>
</feature>
<evidence type="ECO:0000256" key="1">
    <source>
        <dbReference type="SAM" id="MobiDB-lite"/>
    </source>
</evidence>
<accession>A7HTV5</accession>
<evidence type="ECO:0000256" key="2">
    <source>
        <dbReference type="SAM" id="SignalP"/>
    </source>
</evidence>
<evidence type="ECO:0000313" key="4">
    <source>
        <dbReference type="Proteomes" id="UP000006377"/>
    </source>
</evidence>
<proteinExistence type="predicted"/>
<protein>
    <recommendedName>
        <fullName evidence="5">Antifreeze glycopeptide polyprotein</fullName>
    </recommendedName>
</protein>
<dbReference type="RefSeq" id="WP_012110631.1">
    <property type="nucleotide sequence ID" value="NC_009719.1"/>
</dbReference>
<sequence length="651" mass="67003">MNNSRVKSGRRLAAGFALFASISLPGGPAFAQEANVLQAPEGARPSGPVPQSLAEPSGNASSSGGPQRIVPSGYGATSPSSVQQQVEPSKPSQFFPTGQQATEPSVRVLSAIPGSANSGIEIGSLSGVDAASAGLISQQQGGFGPSMWQGASRADIDQYLARLPVATRSPVMNDLARRLLLTGAQPPEGGGGTSLVATRLNRLVAAGETEAAVELGKAAGSPRSPAVAAGLAQAALAQGDARLACDALKDIPPGNDPAHDAMAAFTVKLSSYCQISAGNPEIASLTVDLAREEGLDDALFYSLAGQAYAGIMLRAPEPNRLSIIDASFYRLAERELPANAVEIAEPALLPQLLADPSVSDDMKVAAAERAAAYGLIPGRELAAYYSKPQFTPEQMAGLLTSDIPEASPLRRAMIYQAIGGAVAADERIQLFKLAFATAESAGLYYPTVEALYPELESLTPSDALRPLAPAATRAFLAIGERSKAQEWFSLLASGGQMIGRDVRELSGLMRVAGGSPQAFNSEQASAEIIADLKSGVKSTKVYAASEAMLLDALGFQLMPAVWEALLNARDALGGTVPPEALLNRLQAAGRKGAVGETVMLALDALGESGPGAVHPRAAAQAAASLKAVNLENEARLLALEALLARSNAGRG</sequence>
<keyword evidence="4" id="KW-1185">Reference proteome</keyword>
<dbReference type="HOGENOM" id="CLU_499551_0_0_5"/>
<dbReference type="STRING" id="402881.Plav_1719"/>
<name>A7HTV5_PARL1</name>
<dbReference type="EMBL" id="CP000774">
    <property type="protein sequence ID" value="ABS63338.1"/>
    <property type="molecule type" value="Genomic_DNA"/>
</dbReference>
<reference evidence="3 4" key="1">
    <citation type="journal article" date="2011" name="Stand. Genomic Sci.">
        <title>Complete genome sequence of Parvibaculum lavamentivorans type strain (DS-1(T)).</title>
        <authorList>
            <person name="Schleheck D."/>
            <person name="Weiss M."/>
            <person name="Pitluck S."/>
            <person name="Bruce D."/>
            <person name="Land M.L."/>
            <person name="Han S."/>
            <person name="Saunders E."/>
            <person name="Tapia R."/>
            <person name="Detter C."/>
            <person name="Brettin T."/>
            <person name="Han J."/>
            <person name="Woyke T."/>
            <person name="Goodwin L."/>
            <person name="Pennacchio L."/>
            <person name="Nolan M."/>
            <person name="Cook A.M."/>
            <person name="Kjelleberg S."/>
            <person name="Thomas T."/>
        </authorList>
    </citation>
    <scope>NUCLEOTIDE SEQUENCE [LARGE SCALE GENOMIC DNA]</scope>
    <source>
        <strain evidence="4">DS-1 / DSM 13023 / NCIMB 13966</strain>
    </source>
</reference>
<keyword evidence="2" id="KW-0732">Signal</keyword>
<evidence type="ECO:0000313" key="3">
    <source>
        <dbReference type="EMBL" id="ABS63338.1"/>
    </source>
</evidence>